<dbReference type="InterPro" id="IPR006577">
    <property type="entry name" value="UAS"/>
</dbReference>
<dbReference type="PANTHER" id="PTHR23322:SF6">
    <property type="entry name" value="UBX DOMAIN-CONTAINING PROTEIN 7"/>
    <property type="match status" value="1"/>
</dbReference>
<protein>
    <submittedName>
        <fullName evidence="3">UBX domain-containing protein</fullName>
    </submittedName>
</protein>
<dbReference type="Pfam" id="PF14555">
    <property type="entry name" value="UBA_4"/>
    <property type="match status" value="1"/>
</dbReference>
<feature type="compositionally biased region" description="Low complexity" evidence="1">
    <location>
        <begin position="50"/>
        <end position="60"/>
    </location>
</feature>
<dbReference type="InterPro" id="IPR001012">
    <property type="entry name" value="UBX_dom"/>
</dbReference>
<dbReference type="Pfam" id="PF00789">
    <property type="entry name" value="UBX"/>
    <property type="match status" value="1"/>
</dbReference>
<dbReference type="SUPFAM" id="SSF54236">
    <property type="entry name" value="Ubiquitin-like"/>
    <property type="match status" value="1"/>
</dbReference>
<dbReference type="SMART" id="SM00594">
    <property type="entry name" value="UAS"/>
    <property type="match status" value="1"/>
</dbReference>
<dbReference type="CDD" id="cd02958">
    <property type="entry name" value="UAS"/>
    <property type="match status" value="1"/>
</dbReference>
<dbReference type="Gene3D" id="3.40.30.10">
    <property type="entry name" value="Glutaredoxin"/>
    <property type="match status" value="1"/>
</dbReference>
<dbReference type="RefSeq" id="XP_013762939.1">
    <property type="nucleotide sequence ID" value="XM_013907485.1"/>
</dbReference>
<evidence type="ECO:0000313" key="4">
    <source>
        <dbReference type="Proteomes" id="UP000054408"/>
    </source>
</evidence>
<proteinExistence type="predicted"/>
<reference evidence="3 4" key="1">
    <citation type="submission" date="2010-05" db="EMBL/GenBank/DDBJ databases">
        <title>The Genome Sequence of Thecamonas trahens ATCC 50062.</title>
        <authorList>
            <consortium name="The Broad Institute Genome Sequencing Platform"/>
            <person name="Russ C."/>
            <person name="Cuomo C."/>
            <person name="Shea T."/>
            <person name="Young S.K."/>
            <person name="Zeng Q."/>
            <person name="Koehrsen M."/>
            <person name="Haas B."/>
            <person name="Borodovsky M."/>
            <person name="Guigo R."/>
            <person name="Alvarado L."/>
            <person name="Berlin A."/>
            <person name="Bochicchio J."/>
            <person name="Borenstein D."/>
            <person name="Chapman S."/>
            <person name="Chen Z."/>
            <person name="Freedman E."/>
            <person name="Gellesch M."/>
            <person name="Goldberg J."/>
            <person name="Griggs A."/>
            <person name="Gujja S."/>
            <person name="Heilman E."/>
            <person name="Heiman D."/>
            <person name="Hepburn T."/>
            <person name="Howarth C."/>
            <person name="Jen D."/>
            <person name="Larson L."/>
            <person name="Mehta T."/>
            <person name="Park D."/>
            <person name="Pearson M."/>
            <person name="Roberts A."/>
            <person name="Saif S."/>
            <person name="Shenoy N."/>
            <person name="Sisk P."/>
            <person name="Stolte C."/>
            <person name="Sykes S."/>
            <person name="Thomson T."/>
            <person name="Walk T."/>
            <person name="White J."/>
            <person name="Yandava C."/>
            <person name="Burger G."/>
            <person name="Gray M.W."/>
            <person name="Holland P.W.H."/>
            <person name="King N."/>
            <person name="Lang F.B.F."/>
            <person name="Roger A.J."/>
            <person name="Ruiz-Trillo I."/>
            <person name="Lander E."/>
            <person name="Nusbaum C."/>
        </authorList>
    </citation>
    <scope>NUCLEOTIDE SEQUENCE [LARGE SCALE GENOMIC DNA]</scope>
    <source>
        <strain evidence="3 4">ATCC 50062</strain>
    </source>
</reference>
<accession>A0A0L0D3S8</accession>
<keyword evidence="4" id="KW-1185">Reference proteome</keyword>
<dbReference type="InterPro" id="IPR036249">
    <property type="entry name" value="Thioredoxin-like_sf"/>
</dbReference>
<sequence length="497" mass="53061">MSDVDPGLLAQFTAMTDADPGVAAALLSDYQGDVNMALDAYMNMAGGAGTESTASTSSGAQAPVTRKRSRSQSSRTNQVLEDETATLEAEGGAGDDDGVRAPIKRRRTALYDDLEATAGSSTTMVAPGRRRAAQSARRTASDLRRALAGGLAGGLTAADELQAFRDFRREEALFNRLDPGGTKRESLARMYQPPRHLMTDGTLDEIKNLAESTHRFVLVNVQDMNEFACNVLNRDVWSDERVARAVRESFVFWQIPHASEAGAYFCTLYQVTSFPYLAILYPQTGAVAKVWETPPSADQLVDDLGAFVRSVLEPQQESTIIDATEDEQLKAAIQASLAASTASGTETVISLDDDDDDDDTGAIAISGSDSDSDVVIIVPDDDDEDDDDDNEDDGDEDNINDAGGDQAAGVEVLPPEPAAGTPDTTRIKFVFPDGTSLVRRFALDSPVRHLFVFAAAAPGAPSGLDLVVPPRSSLSSERERSLADAGIRNAMIRVVTS</sequence>
<dbReference type="PANTHER" id="PTHR23322">
    <property type="entry name" value="FAS-ASSOCIATED PROTEIN"/>
    <property type="match status" value="1"/>
</dbReference>
<dbReference type="InterPro" id="IPR050730">
    <property type="entry name" value="UBX_domain-protein"/>
</dbReference>
<dbReference type="GO" id="GO:0043130">
    <property type="term" value="F:ubiquitin binding"/>
    <property type="evidence" value="ECO:0007669"/>
    <property type="project" value="TreeGrafter"/>
</dbReference>
<dbReference type="InterPro" id="IPR029071">
    <property type="entry name" value="Ubiquitin-like_domsf"/>
</dbReference>
<evidence type="ECO:0000259" key="2">
    <source>
        <dbReference type="PROSITE" id="PS50033"/>
    </source>
</evidence>
<dbReference type="EMBL" id="GL349433">
    <property type="protein sequence ID" value="KNC45958.1"/>
    <property type="molecule type" value="Genomic_DNA"/>
</dbReference>
<dbReference type="GO" id="GO:0005634">
    <property type="term" value="C:nucleus"/>
    <property type="evidence" value="ECO:0007669"/>
    <property type="project" value="TreeGrafter"/>
</dbReference>
<feature type="domain" description="UBX" evidence="2">
    <location>
        <begin position="420"/>
        <end position="495"/>
    </location>
</feature>
<dbReference type="GeneID" id="25559897"/>
<dbReference type="OrthoDB" id="270602at2759"/>
<feature type="compositionally biased region" description="Low complexity" evidence="1">
    <location>
        <begin position="361"/>
        <end position="378"/>
    </location>
</feature>
<dbReference type="PROSITE" id="PS50033">
    <property type="entry name" value="UBX"/>
    <property type="match status" value="1"/>
</dbReference>
<feature type="compositionally biased region" description="Acidic residues" evidence="1">
    <location>
        <begin position="351"/>
        <end position="360"/>
    </location>
</feature>
<evidence type="ECO:0000256" key="1">
    <source>
        <dbReference type="SAM" id="MobiDB-lite"/>
    </source>
</evidence>
<dbReference type="eggNOG" id="KOG1364">
    <property type="taxonomic scope" value="Eukaryota"/>
</dbReference>
<feature type="region of interest" description="Disordered" evidence="1">
    <location>
        <begin position="48"/>
        <end position="101"/>
    </location>
</feature>
<dbReference type="SUPFAM" id="SSF52833">
    <property type="entry name" value="Thioredoxin-like"/>
    <property type="match status" value="1"/>
</dbReference>
<name>A0A0L0D3S8_THETB</name>
<evidence type="ECO:0000313" key="3">
    <source>
        <dbReference type="EMBL" id="KNC45958.1"/>
    </source>
</evidence>
<dbReference type="Pfam" id="PF13899">
    <property type="entry name" value="Thioredoxin_7"/>
    <property type="match status" value="1"/>
</dbReference>
<gene>
    <name evidence="3" type="ORF">AMSG_00072</name>
</gene>
<dbReference type="STRING" id="461836.A0A0L0D3S8"/>
<dbReference type="GO" id="GO:0043161">
    <property type="term" value="P:proteasome-mediated ubiquitin-dependent protein catabolic process"/>
    <property type="evidence" value="ECO:0007669"/>
    <property type="project" value="TreeGrafter"/>
</dbReference>
<dbReference type="AlphaFoldDB" id="A0A0L0D3S8"/>
<dbReference type="OMA" id="DNINDAG"/>
<organism evidence="3 4">
    <name type="scientific">Thecamonas trahens ATCC 50062</name>
    <dbReference type="NCBI Taxonomy" id="461836"/>
    <lineage>
        <taxon>Eukaryota</taxon>
        <taxon>Apusozoa</taxon>
        <taxon>Apusomonadida</taxon>
        <taxon>Apusomonadidae</taxon>
        <taxon>Thecamonas</taxon>
    </lineage>
</organism>
<feature type="compositionally biased region" description="Acidic residues" evidence="1">
    <location>
        <begin position="379"/>
        <end position="399"/>
    </location>
</feature>
<dbReference type="Gene3D" id="3.10.20.90">
    <property type="entry name" value="Phosphatidylinositol 3-kinase Catalytic Subunit, Chain A, domain 1"/>
    <property type="match status" value="1"/>
</dbReference>
<dbReference type="Proteomes" id="UP000054408">
    <property type="component" value="Unassembled WGS sequence"/>
</dbReference>
<feature type="region of interest" description="Disordered" evidence="1">
    <location>
        <begin position="347"/>
        <end position="425"/>
    </location>
</feature>